<accession>A0ABN1BC17</accession>
<reference evidence="1 2" key="1">
    <citation type="journal article" date="2019" name="Int. J. Syst. Evol. Microbiol.">
        <title>The Global Catalogue of Microorganisms (GCM) 10K type strain sequencing project: providing services to taxonomists for standard genome sequencing and annotation.</title>
        <authorList>
            <consortium name="The Broad Institute Genomics Platform"/>
            <consortium name="The Broad Institute Genome Sequencing Center for Infectious Disease"/>
            <person name="Wu L."/>
            <person name="Ma J."/>
        </authorList>
    </citation>
    <scope>NUCLEOTIDE SEQUENCE [LARGE SCALE GENOMIC DNA]</scope>
    <source>
        <strain evidence="1 2">JCM 12389</strain>
    </source>
</reference>
<dbReference type="RefSeq" id="WP_343840709.1">
    <property type="nucleotide sequence ID" value="NZ_BAAADO010000004.1"/>
</dbReference>
<dbReference type="Pfam" id="PF14177">
    <property type="entry name" value="YkyB"/>
    <property type="match status" value="1"/>
</dbReference>
<comment type="caution">
    <text evidence="1">The sequence shown here is derived from an EMBL/GenBank/DDBJ whole genome shotgun (WGS) entry which is preliminary data.</text>
</comment>
<evidence type="ECO:0000313" key="1">
    <source>
        <dbReference type="EMBL" id="GAA0494368.1"/>
    </source>
</evidence>
<sequence>MKQDEQPISTRQIAEALAVVNRHAKAAPDPRQLYTLKQKTIQKLFEQKKAKKIGLHYSNHPKYSQQHSTLLIQVDDYYFHVPPKRDDFKQYKHLGALDESYRNPKPQLNLRKAKQTLYSYLGWKPQNRGNRYSAYQQAATTSLLGRGRRNPASRSYFDR</sequence>
<protein>
    <submittedName>
        <fullName evidence="1">YkyB family protein</fullName>
    </submittedName>
</protein>
<organism evidence="1 2">
    <name type="scientific">Salinibacillus aidingensis</name>
    <dbReference type="NCBI Taxonomy" id="237684"/>
    <lineage>
        <taxon>Bacteria</taxon>
        <taxon>Bacillati</taxon>
        <taxon>Bacillota</taxon>
        <taxon>Bacilli</taxon>
        <taxon>Bacillales</taxon>
        <taxon>Bacillaceae</taxon>
        <taxon>Salinibacillus</taxon>
    </lineage>
</organism>
<dbReference type="EMBL" id="BAAADO010000004">
    <property type="protein sequence ID" value="GAA0494368.1"/>
    <property type="molecule type" value="Genomic_DNA"/>
</dbReference>
<dbReference type="Proteomes" id="UP001500880">
    <property type="component" value="Unassembled WGS sequence"/>
</dbReference>
<name>A0ABN1BC17_9BACI</name>
<evidence type="ECO:0000313" key="2">
    <source>
        <dbReference type="Proteomes" id="UP001500880"/>
    </source>
</evidence>
<dbReference type="InterPro" id="IPR025552">
    <property type="entry name" value="YkyB"/>
</dbReference>
<gene>
    <name evidence="1" type="ORF">GCM10008986_21180</name>
</gene>
<keyword evidence="2" id="KW-1185">Reference proteome</keyword>
<proteinExistence type="predicted"/>